<accession>A0ABP1RG13</accession>
<proteinExistence type="predicted"/>
<keyword evidence="1" id="KW-1133">Transmembrane helix</keyword>
<evidence type="ECO:0000313" key="3">
    <source>
        <dbReference type="Proteomes" id="UP001642540"/>
    </source>
</evidence>
<feature type="transmembrane region" description="Helical" evidence="1">
    <location>
        <begin position="135"/>
        <end position="159"/>
    </location>
</feature>
<protein>
    <submittedName>
        <fullName evidence="2">Uncharacterized protein</fullName>
    </submittedName>
</protein>
<name>A0ABP1RG13_9HEXA</name>
<feature type="transmembrane region" description="Helical" evidence="1">
    <location>
        <begin position="75"/>
        <end position="98"/>
    </location>
</feature>
<feature type="transmembrane region" description="Helical" evidence="1">
    <location>
        <begin position="110"/>
        <end position="129"/>
    </location>
</feature>
<sequence>MNLFCGLPNETASIIVGILHIVFGTILCAAYGTAVRFVWDGKIAGDELLGRDQVEQDFISSLGVREATVDLARTFVVAFLCLSATKIIQGIFLLVAIYVQSKPALKIWMVFESCTFVARVVVFVLLFILGNCRPAMIIVHSLTFVVEFYCVMIVLLFICDLKPIKQYTKT</sequence>
<organism evidence="2 3">
    <name type="scientific">Orchesella dallaii</name>
    <dbReference type="NCBI Taxonomy" id="48710"/>
    <lineage>
        <taxon>Eukaryota</taxon>
        <taxon>Metazoa</taxon>
        <taxon>Ecdysozoa</taxon>
        <taxon>Arthropoda</taxon>
        <taxon>Hexapoda</taxon>
        <taxon>Collembola</taxon>
        <taxon>Entomobryomorpha</taxon>
        <taxon>Entomobryoidea</taxon>
        <taxon>Orchesellidae</taxon>
        <taxon>Orchesellinae</taxon>
        <taxon>Orchesella</taxon>
    </lineage>
</organism>
<keyword evidence="3" id="KW-1185">Reference proteome</keyword>
<keyword evidence="1" id="KW-0812">Transmembrane</keyword>
<evidence type="ECO:0000313" key="2">
    <source>
        <dbReference type="EMBL" id="CAL8126764.1"/>
    </source>
</evidence>
<dbReference type="Proteomes" id="UP001642540">
    <property type="component" value="Unassembled WGS sequence"/>
</dbReference>
<keyword evidence="1" id="KW-0472">Membrane</keyword>
<evidence type="ECO:0000256" key="1">
    <source>
        <dbReference type="SAM" id="Phobius"/>
    </source>
</evidence>
<dbReference type="EMBL" id="CAXLJM020000072">
    <property type="protein sequence ID" value="CAL8126764.1"/>
    <property type="molecule type" value="Genomic_DNA"/>
</dbReference>
<reference evidence="2 3" key="1">
    <citation type="submission" date="2024-08" db="EMBL/GenBank/DDBJ databases">
        <authorList>
            <person name="Cucini C."/>
            <person name="Frati F."/>
        </authorList>
    </citation>
    <scope>NUCLEOTIDE SEQUENCE [LARGE SCALE GENOMIC DNA]</scope>
</reference>
<feature type="transmembrane region" description="Helical" evidence="1">
    <location>
        <begin position="12"/>
        <end position="32"/>
    </location>
</feature>
<comment type="caution">
    <text evidence="2">The sequence shown here is derived from an EMBL/GenBank/DDBJ whole genome shotgun (WGS) entry which is preliminary data.</text>
</comment>
<gene>
    <name evidence="2" type="ORF">ODALV1_LOCUS21540</name>
</gene>